<proteinExistence type="predicted"/>
<evidence type="ECO:0008006" key="3">
    <source>
        <dbReference type="Google" id="ProtNLM"/>
    </source>
</evidence>
<accession>A0ABR4HJW9</accession>
<dbReference type="Proteomes" id="UP001610335">
    <property type="component" value="Unassembled WGS sequence"/>
</dbReference>
<comment type="caution">
    <text evidence="1">The sequence shown here is derived from an EMBL/GenBank/DDBJ whole genome shotgun (WGS) entry which is preliminary data.</text>
</comment>
<reference evidence="1 2" key="1">
    <citation type="submission" date="2024-07" db="EMBL/GenBank/DDBJ databases">
        <title>Section-level genome sequencing and comparative genomics of Aspergillus sections Usti and Cavernicolus.</title>
        <authorList>
            <consortium name="Lawrence Berkeley National Laboratory"/>
            <person name="Nybo J.L."/>
            <person name="Vesth T.C."/>
            <person name="Theobald S."/>
            <person name="Frisvad J.C."/>
            <person name="Larsen T.O."/>
            <person name="Kjaerboelling I."/>
            <person name="Rothschild-Mancinelli K."/>
            <person name="Lyhne E.K."/>
            <person name="Kogle M.E."/>
            <person name="Barry K."/>
            <person name="Clum A."/>
            <person name="Na H."/>
            <person name="Ledsgaard L."/>
            <person name="Lin J."/>
            <person name="Lipzen A."/>
            <person name="Kuo A."/>
            <person name="Riley R."/>
            <person name="Mondo S."/>
            <person name="LaButti K."/>
            <person name="Haridas S."/>
            <person name="Pangalinan J."/>
            <person name="Salamov A.A."/>
            <person name="Simmons B.A."/>
            <person name="Magnuson J.K."/>
            <person name="Chen J."/>
            <person name="Drula E."/>
            <person name="Henrissat B."/>
            <person name="Wiebenga A."/>
            <person name="Lubbers R.J."/>
            <person name="Gomes A.C."/>
            <person name="Makela M.R."/>
            <person name="Stajich J."/>
            <person name="Grigoriev I.V."/>
            <person name="Mortensen U.H."/>
            <person name="De vries R.P."/>
            <person name="Baker S.E."/>
            <person name="Andersen M.R."/>
        </authorList>
    </citation>
    <scope>NUCLEOTIDE SEQUENCE [LARGE SCALE GENOMIC DNA]</scope>
    <source>
        <strain evidence="1 2">CBS 600.67</strain>
    </source>
</reference>
<protein>
    <recommendedName>
        <fullName evidence="3">Restriction endonuclease type II-like protein</fullName>
    </recommendedName>
</protein>
<evidence type="ECO:0000313" key="2">
    <source>
        <dbReference type="Proteomes" id="UP001610335"/>
    </source>
</evidence>
<evidence type="ECO:0000313" key="1">
    <source>
        <dbReference type="EMBL" id="KAL2815037.1"/>
    </source>
</evidence>
<name>A0ABR4HJW9_9EURO</name>
<keyword evidence="2" id="KW-1185">Reference proteome</keyword>
<sequence length="176" mass="19595">MAQPANIPYTTLDSFRGEYGRVTAIQPEDCVGAMWNTIIISIFPIAHFALERQAMNPGGFPDITVSAWTRNGNNLFRRPFLVMETKKAPSDGGPRWEVAEPQLKRYLEGHAQTAATGQTGGARLYGAVAIGTAVKFYTYNRRKGTLNPMYCQQQAYDVINDAAVVIKRLQQIMNNH</sequence>
<dbReference type="EMBL" id="JBFXLS010000117">
    <property type="protein sequence ID" value="KAL2815037.1"/>
    <property type="molecule type" value="Genomic_DNA"/>
</dbReference>
<gene>
    <name evidence="1" type="ORF">BDW59DRAFT_166950</name>
</gene>
<organism evidence="1 2">
    <name type="scientific">Aspergillus cavernicola</name>
    <dbReference type="NCBI Taxonomy" id="176166"/>
    <lineage>
        <taxon>Eukaryota</taxon>
        <taxon>Fungi</taxon>
        <taxon>Dikarya</taxon>
        <taxon>Ascomycota</taxon>
        <taxon>Pezizomycotina</taxon>
        <taxon>Eurotiomycetes</taxon>
        <taxon>Eurotiomycetidae</taxon>
        <taxon>Eurotiales</taxon>
        <taxon>Aspergillaceae</taxon>
        <taxon>Aspergillus</taxon>
        <taxon>Aspergillus subgen. Nidulantes</taxon>
    </lineage>
</organism>